<comment type="caution">
    <text evidence="2">The sequence shown here is derived from an EMBL/GenBank/DDBJ whole genome shotgun (WGS) entry which is preliminary data.</text>
</comment>
<dbReference type="Proteomes" id="UP000655366">
    <property type="component" value="Unassembled WGS sequence"/>
</dbReference>
<dbReference type="AlphaFoldDB" id="A0A931CNG4"/>
<dbReference type="EMBL" id="JADNYM010000042">
    <property type="protein sequence ID" value="MBG0741802.1"/>
    <property type="molecule type" value="Genomic_DNA"/>
</dbReference>
<feature type="domain" description="N-acetyltransferase" evidence="1">
    <location>
        <begin position="30"/>
        <end position="174"/>
    </location>
</feature>
<organism evidence="2 3">
    <name type="scientific">Arthrobacter terrae</name>
    <dbReference type="NCBI Taxonomy" id="2935737"/>
    <lineage>
        <taxon>Bacteria</taxon>
        <taxon>Bacillati</taxon>
        <taxon>Actinomycetota</taxon>
        <taxon>Actinomycetes</taxon>
        <taxon>Micrococcales</taxon>
        <taxon>Micrococcaceae</taxon>
        <taxon>Arthrobacter</taxon>
    </lineage>
</organism>
<protein>
    <submittedName>
        <fullName evidence="2">GNAT family N-acetyltransferase</fullName>
    </submittedName>
</protein>
<dbReference type="RefSeq" id="WP_196398733.1">
    <property type="nucleotide sequence ID" value="NZ_JADNYM010000042.1"/>
</dbReference>
<dbReference type="InterPro" id="IPR000182">
    <property type="entry name" value="GNAT_dom"/>
</dbReference>
<reference evidence="2 3" key="1">
    <citation type="submission" date="2020-11" db="EMBL/GenBank/DDBJ databases">
        <title>Arthrobacter antarcticus sp. nov., isolated from Antarctic Soil.</title>
        <authorList>
            <person name="Li J."/>
        </authorList>
    </citation>
    <scope>NUCLEOTIDE SEQUENCE [LARGE SCALE GENOMIC DNA]</scope>
    <source>
        <strain evidence="2 3">Z1-20</strain>
    </source>
</reference>
<dbReference type="Pfam" id="PF13302">
    <property type="entry name" value="Acetyltransf_3"/>
    <property type="match status" value="1"/>
</dbReference>
<keyword evidence="3" id="KW-1185">Reference proteome</keyword>
<dbReference type="CDD" id="cd04301">
    <property type="entry name" value="NAT_SF"/>
    <property type="match status" value="1"/>
</dbReference>
<evidence type="ECO:0000313" key="3">
    <source>
        <dbReference type="Proteomes" id="UP000655366"/>
    </source>
</evidence>
<dbReference type="PANTHER" id="PTHR39173:SF1">
    <property type="entry name" value="ACETYLTRANSFERASE"/>
    <property type="match status" value="1"/>
</dbReference>
<dbReference type="SUPFAM" id="SSF55729">
    <property type="entry name" value="Acyl-CoA N-acyltransferases (Nat)"/>
    <property type="match status" value="1"/>
</dbReference>
<dbReference type="Gene3D" id="3.40.630.30">
    <property type="match status" value="1"/>
</dbReference>
<dbReference type="PANTHER" id="PTHR39173">
    <property type="entry name" value="ACETYLTRANSFERASE"/>
    <property type="match status" value="1"/>
</dbReference>
<evidence type="ECO:0000313" key="2">
    <source>
        <dbReference type="EMBL" id="MBG0741802.1"/>
    </source>
</evidence>
<proteinExistence type="predicted"/>
<evidence type="ECO:0000259" key="1">
    <source>
        <dbReference type="PROSITE" id="PS51186"/>
    </source>
</evidence>
<dbReference type="GO" id="GO:0016747">
    <property type="term" value="F:acyltransferase activity, transferring groups other than amino-acyl groups"/>
    <property type="evidence" value="ECO:0007669"/>
    <property type="project" value="InterPro"/>
</dbReference>
<accession>A0A931CNG4</accession>
<gene>
    <name evidence="2" type="ORF">IV500_20835</name>
</gene>
<sequence>MLKLVDPDISLHESWVEAKSEWPDGHQDGSGIRPGDHFETTEDFEAWIKRLTLPADPSMLFDGVQVTANRFWIVEHDTYLGAIELRHVLTPFMLEAVGHIGYNVRPTARGRGIASWALKAVLPHARSIGLTRVLLTCDEQNLPSARTIEKNGGVLEDVRSTELGIKRRYWIDLSGYSGD</sequence>
<dbReference type="PROSITE" id="PS51186">
    <property type="entry name" value="GNAT"/>
    <property type="match status" value="1"/>
</dbReference>
<dbReference type="InterPro" id="IPR016181">
    <property type="entry name" value="Acyl_CoA_acyltransferase"/>
</dbReference>
<name>A0A931CNG4_9MICC</name>